<dbReference type="Pfam" id="PF02701">
    <property type="entry name" value="Zn_ribbon_Dof"/>
    <property type="match status" value="1"/>
</dbReference>
<proteinExistence type="predicted"/>
<dbReference type="InterPro" id="IPR003851">
    <property type="entry name" value="Znf_Dof"/>
</dbReference>
<feature type="region of interest" description="Disordered" evidence="10">
    <location>
        <begin position="104"/>
        <end position="129"/>
    </location>
</feature>
<keyword evidence="4 9" id="KW-0805">Transcription regulation</keyword>
<keyword evidence="1 9" id="KW-0479">Metal-binding</keyword>
<dbReference type="Proteomes" id="UP000634136">
    <property type="component" value="Unassembled WGS sequence"/>
</dbReference>
<dbReference type="GO" id="GO:0003677">
    <property type="term" value="F:DNA binding"/>
    <property type="evidence" value="ECO:0007669"/>
    <property type="project" value="UniProtKB-UniRule"/>
</dbReference>
<comment type="subcellular location">
    <subcellularLocation>
        <location evidence="8 9">Nucleus</location>
    </subcellularLocation>
</comment>
<evidence type="ECO:0000256" key="5">
    <source>
        <dbReference type="ARBA" id="ARBA00023125"/>
    </source>
</evidence>
<evidence type="ECO:0000256" key="7">
    <source>
        <dbReference type="ARBA" id="ARBA00023242"/>
    </source>
</evidence>
<protein>
    <recommendedName>
        <fullName evidence="9">Dof zinc finger protein</fullName>
    </recommendedName>
</protein>
<name>A0A835CG40_9FABA</name>
<evidence type="ECO:0000256" key="2">
    <source>
        <dbReference type="ARBA" id="ARBA00022771"/>
    </source>
</evidence>
<evidence type="ECO:0000256" key="10">
    <source>
        <dbReference type="SAM" id="MobiDB-lite"/>
    </source>
</evidence>
<dbReference type="GO" id="GO:0003700">
    <property type="term" value="F:DNA-binding transcription factor activity"/>
    <property type="evidence" value="ECO:0007669"/>
    <property type="project" value="UniProtKB-UniRule"/>
</dbReference>
<evidence type="ECO:0000256" key="4">
    <source>
        <dbReference type="ARBA" id="ARBA00023015"/>
    </source>
</evidence>
<dbReference type="InterPro" id="IPR045174">
    <property type="entry name" value="Dof"/>
</dbReference>
<keyword evidence="6 9" id="KW-0804">Transcription</keyword>
<feature type="domain" description="Dof-type" evidence="11">
    <location>
        <begin position="60"/>
        <end position="114"/>
    </location>
</feature>
<dbReference type="GO" id="GO:0008270">
    <property type="term" value="F:zinc ion binding"/>
    <property type="evidence" value="ECO:0007669"/>
    <property type="project" value="UniProtKB-KW"/>
</dbReference>
<keyword evidence="13" id="KW-1185">Reference proteome</keyword>
<evidence type="ECO:0000256" key="9">
    <source>
        <dbReference type="RuleBase" id="RU369094"/>
    </source>
</evidence>
<gene>
    <name evidence="12" type="ORF">G2W53_002584</name>
</gene>
<sequence>MMAAVLGNLDSDMSYILQTRREQNLIFKSETFYIILLTPSAITACPSSSNHTFLAINIGIALAMQVALLLSEIWSNKKFLSQPRYFCKSCKRYWTQGGSLRNVPIGGGSRKGKRAKTTTSHDEVEVVPTPPLMDSSASPFYGVGGYLSSLQPAFHNSFNPSSSSLINSPNLELGGNREVEEGGLGGLILTTMNSHHHDWSQTFMPSNGNGIGGSSSSLIPNHDQLPHLPGFGPLP</sequence>
<dbReference type="PROSITE" id="PS50884">
    <property type="entry name" value="ZF_DOF_2"/>
    <property type="match status" value="1"/>
</dbReference>
<dbReference type="GO" id="GO:0005634">
    <property type="term" value="C:nucleus"/>
    <property type="evidence" value="ECO:0007669"/>
    <property type="project" value="UniProtKB-SubCell"/>
</dbReference>
<feature type="region of interest" description="Disordered" evidence="10">
    <location>
        <begin position="202"/>
        <end position="235"/>
    </location>
</feature>
<keyword evidence="5 8" id="KW-0238">DNA-binding</keyword>
<organism evidence="12 13">
    <name type="scientific">Senna tora</name>
    <dbReference type="NCBI Taxonomy" id="362788"/>
    <lineage>
        <taxon>Eukaryota</taxon>
        <taxon>Viridiplantae</taxon>
        <taxon>Streptophyta</taxon>
        <taxon>Embryophyta</taxon>
        <taxon>Tracheophyta</taxon>
        <taxon>Spermatophyta</taxon>
        <taxon>Magnoliopsida</taxon>
        <taxon>eudicotyledons</taxon>
        <taxon>Gunneridae</taxon>
        <taxon>Pentapetalae</taxon>
        <taxon>rosids</taxon>
        <taxon>fabids</taxon>
        <taxon>Fabales</taxon>
        <taxon>Fabaceae</taxon>
        <taxon>Caesalpinioideae</taxon>
        <taxon>Cassia clade</taxon>
        <taxon>Senna</taxon>
    </lineage>
</organism>
<dbReference type="PANTHER" id="PTHR31992">
    <property type="entry name" value="DOF ZINC FINGER PROTEIN DOF1.4-RELATED"/>
    <property type="match status" value="1"/>
</dbReference>
<comment type="caution">
    <text evidence="12">The sequence shown here is derived from an EMBL/GenBank/DDBJ whole genome shotgun (WGS) entry which is preliminary data.</text>
</comment>
<evidence type="ECO:0000313" key="13">
    <source>
        <dbReference type="Proteomes" id="UP000634136"/>
    </source>
</evidence>
<evidence type="ECO:0000256" key="3">
    <source>
        <dbReference type="ARBA" id="ARBA00022833"/>
    </source>
</evidence>
<accession>A0A835CG40</accession>
<keyword evidence="3 9" id="KW-0862">Zinc</keyword>
<dbReference type="EMBL" id="JAAIUW010000002">
    <property type="protein sequence ID" value="KAF7840286.1"/>
    <property type="molecule type" value="Genomic_DNA"/>
</dbReference>
<dbReference type="OrthoDB" id="10630898at2759"/>
<evidence type="ECO:0000256" key="6">
    <source>
        <dbReference type="ARBA" id="ARBA00023163"/>
    </source>
</evidence>
<comment type="function">
    <text evidence="9">Transcription factor that binds specifically to a 5'-AA[AG]G-3' consensus core sequence.</text>
</comment>
<evidence type="ECO:0000313" key="12">
    <source>
        <dbReference type="EMBL" id="KAF7840286.1"/>
    </source>
</evidence>
<dbReference type="AlphaFoldDB" id="A0A835CG40"/>
<keyword evidence="2 8" id="KW-0863">Zinc-finger</keyword>
<evidence type="ECO:0000256" key="1">
    <source>
        <dbReference type="ARBA" id="ARBA00022723"/>
    </source>
</evidence>
<evidence type="ECO:0000256" key="8">
    <source>
        <dbReference type="PROSITE-ProRule" id="PRU00071"/>
    </source>
</evidence>
<keyword evidence="7 8" id="KW-0539">Nucleus</keyword>
<reference evidence="12" key="1">
    <citation type="submission" date="2020-09" db="EMBL/GenBank/DDBJ databases">
        <title>Genome-Enabled Discovery of Anthraquinone Biosynthesis in Senna tora.</title>
        <authorList>
            <person name="Kang S.-H."/>
            <person name="Pandey R.P."/>
            <person name="Lee C.-M."/>
            <person name="Sim J.-S."/>
            <person name="Jeong J.-T."/>
            <person name="Choi B.-S."/>
            <person name="Jung M."/>
            <person name="Ginzburg D."/>
            <person name="Zhao K."/>
            <person name="Won S.Y."/>
            <person name="Oh T.-J."/>
            <person name="Yu Y."/>
            <person name="Kim N.-H."/>
            <person name="Lee O.R."/>
            <person name="Lee T.-H."/>
            <person name="Bashyal P."/>
            <person name="Kim T.-S."/>
            <person name="Lee W.-H."/>
            <person name="Kawkins C."/>
            <person name="Kim C.-K."/>
            <person name="Kim J.S."/>
            <person name="Ahn B.O."/>
            <person name="Rhee S.Y."/>
            <person name="Sohng J.K."/>
        </authorList>
    </citation>
    <scope>NUCLEOTIDE SEQUENCE</scope>
    <source>
        <tissue evidence="12">Leaf</tissue>
    </source>
</reference>
<evidence type="ECO:0000259" key="11">
    <source>
        <dbReference type="PROSITE" id="PS50884"/>
    </source>
</evidence>